<dbReference type="GO" id="GO:0045493">
    <property type="term" value="P:xylan catabolic process"/>
    <property type="evidence" value="ECO:0007669"/>
    <property type="project" value="InterPro"/>
</dbReference>
<dbReference type="InterPro" id="IPR044993">
    <property type="entry name" value="BXL"/>
</dbReference>
<dbReference type="Gene3D" id="3.40.50.1700">
    <property type="entry name" value="Glycoside hydrolase family 3 C-terminal domain"/>
    <property type="match status" value="1"/>
</dbReference>
<dbReference type="InterPro" id="IPR036881">
    <property type="entry name" value="Glyco_hydro_3_C_sf"/>
</dbReference>
<dbReference type="PANTHER" id="PTHR42721:SF11">
    <property type="entry name" value="BETA-D-XYLOSIDASE 5-RELATED"/>
    <property type="match status" value="1"/>
</dbReference>
<protein>
    <recommendedName>
        <fullName evidence="4">Glycoside hydrolase family 3 C-terminal domain-containing protein</fullName>
    </recommendedName>
</protein>
<dbReference type="GO" id="GO:0031222">
    <property type="term" value="P:arabinan catabolic process"/>
    <property type="evidence" value="ECO:0007669"/>
    <property type="project" value="TreeGrafter"/>
</dbReference>
<keyword evidence="3" id="KW-1185">Reference proteome</keyword>
<evidence type="ECO:0000313" key="2">
    <source>
        <dbReference type="EMBL" id="RXH98988.1"/>
    </source>
</evidence>
<dbReference type="PANTHER" id="PTHR42721">
    <property type="entry name" value="SUGAR HYDROLASE-RELATED"/>
    <property type="match status" value="1"/>
</dbReference>
<evidence type="ECO:0000313" key="3">
    <source>
        <dbReference type="Proteomes" id="UP000290289"/>
    </source>
</evidence>
<evidence type="ECO:0008006" key="4">
    <source>
        <dbReference type="Google" id="ProtNLM"/>
    </source>
</evidence>
<organism evidence="2 3">
    <name type="scientific">Malus domestica</name>
    <name type="common">Apple</name>
    <name type="synonym">Pyrus malus</name>
    <dbReference type="NCBI Taxonomy" id="3750"/>
    <lineage>
        <taxon>Eukaryota</taxon>
        <taxon>Viridiplantae</taxon>
        <taxon>Streptophyta</taxon>
        <taxon>Embryophyta</taxon>
        <taxon>Tracheophyta</taxon>
        <taxon>Spermatophyta</taxon>
        <taxon>Magnoliopsida</taxon>
        <taxon>eudicotyledons</taxon>
        <taxon>Gunneridae</taxon>
        <taxon>Pentapetalae</taxon>
        <taxon>rosids</taxon>
        <taxon>fabids</taxon>
        <taxon>Rosales</taxon>
        <taxon>Rosaceae</taxon>
        <taxon>Amygdaloideae</taxon>
        <taxon>Maleae</taxon>
        <taxon>Malus</taxon>
    </lineage>
</organism>
<dbReference type="GO" id="GO:0046556">
    <property type="term" value="F:alpha-L-arabinofuranosidase activity"/>
    <property type="evidence" value="ECO:0007669"/>
    <property type="project" value="TreeGrafter"/>
</dbReference>
<dbReference type="EMBL" id="RDQH01000331">
    <property type="protein sequence ID" value="RXH98988.1"/>
    <property type="molecule type" value="Genomic_DNA"/>
</dbReference>
<sequence>MAAAKAVHATIVMVGLDSSVEAEGLDRVDLLLPGYQTQLSTKFFAKQNDNHKYKNYNRCNKYISIASSRGRLPLTWYEAGYVKMLLDTLGYPGRTYKLLNGSTVYPFGYGLSYTQFNYTLIAAVESMNILLNKTQHCHKF</sequence>
<reference evidence="2 3" key="1">
    <citation type="submission" date="2018-10" db="EMBL/GenBank/DDBJ databases">
        <title>A high-quality apple genome assembly.</title>
        <authorList>
            <person name="Hu J."/>
        </authorList>
    </citation>
    <scope>NUCLEOTIDE SEQUENCE [LARGE SCALE GENOMIC DNA]</scope>
    <source>
        <strain evidence="3">cv. HFTH1</strain>
        <tissue evidence="2">Young leaf</tissue>
    </source>
</reference>
<dbReference type="GO" id="GO:0009044">
    <property type="term" value="F:xylan 1,4-beta-xylosidase activity"/>
    <property type="evidence" value="ECO:0007669"/>
    <property type="project" value="InterPro"/>
</dbReference>
<gene>
    <name evidence="2" type="ORF">DVH24_011313</name>
</gene>
<accession>A0A498JT21</accession>
<dbReference type="AlphaFoldDB" id="A0A498JT21"/>
<name>A0A498JT21_MALDO</name>
<proteinExistence type="predicted"/>
<comment type="caution">
    <text evidence="2">The sequence shown here is derived from an EMBL/GenBank/DDBJ whole genome shotgun (WGS) entry which is preliminary data.</text>
</comment>
<dbReference type="Proteomes" id="UP000290289">
    <property type="component" value="Chromosome 5"/>
</dbReference>
<keyword evidence="1" id="KW-0378">Hydrolase</keyword>
<dbReference type="SUPFAM" id="SSF52279">
    <property type="entry name" value="Beta-D-glucan exohydrolase, C-terminal domain"/>
    <property type="match status" value="1"/>
</dbReference>
<evidence type="ECO:0000256" key="1">
    <source>
        <dbReference type="ARBA" id="ARBA00022801"/>
    </source>
</evidence>